<organism evidence="1 2">
    <name type="scientific">Dentiscutata heterogama</name>
    <dbReference type="NCBI Taxonomy" id="1316150"/>
    <lineage>
        <taxon>Eukaryota</taxon>
        <taxon>Fungi</taxon>
        <taxon>Fungi incertae sedis</taxon>
        <taxon>Mucoromycota</taxon>
        <taxon>Glomeromycotina</taxon>
        <taxon>Glomeromycetes</taxon>
        <taxon>Diversisporales</taxon>
        <taxon>Gigasporaceae</taxon>
        <taxon>Dentiscutata</taxon>
    </lineage>
</organism>
<keyword evidence="2" id="KW-1185">Reference proteome</keyword>
<evidence type="ECO:0000313" key="1">
    <source>
        <dbReference type="EMBL" id="CAG8659550.1"/>
    </source>
</evidence>
<protein>
    <submittedName>
        <fullName evidence="1">10854_t:CDS:1</fullName>
    </submittedName>
</protein>
<proteinExistence type="predicted"/>
<reference evidence="1" key="1">
    <citation type="submission" date="2021-06" db="EMBL/GenBank/DDBJ databases">
        <authorList>
            <person name="Kallberg Y."/>
            <person name="Tangrot J."/>
            <person name="Rosling A."/>
        </authorList>
    </citation>
    <scope>NUCLEOTIDE SEQUENCE</scope>
    <source>
        <strain evidence="1">IL203A</strain>
    </source>
</reference>
<dbReference type="Proteomes" id="UP000789702">
    <property type="component" value="Unassembled WGS sequence"/>
</dbReference>
<comment type="caution">
    <text evidence="1">The sequence shown here is derived from an EMBL/GenBank/DDBJ whole genome shotgun (WGS) entry which is preliminary data.</text>
</comment>
<accession>A0ACA9NNY2</accession>
<feature type="non-terminal residue" evidence="1">
    <location>
        <position position="105"/>
    </location>
</feature>
<dbReference type="EMBL" id="CAJVPU010017454">
    <property type="protein sequence ID" value="CAG8659550.1"/>
    <property type="molecule type" value="Genomic_DNA"/>
</dbReference>
<evidence type="ECO:0000313" key="2">
    <source>
        <dbReference type="Proteomes" id="UP000789702"/>
    </source>
</evidence>
<gene>
    <name evidence="1" type="ORF">DHETER_LOCUS9686</name>
</gene>
<sequence length="105" mass="12528">MVLSLFQLFFTDEQLCLMVENTNIYEQVKGRVGGQVWNPLTLNELKVWLGLIIYIGVHHINVIDDLWNRDDRKANYEIKKFISLYRFQQIKRFFHISTPGQPHPH</sequence>
<name>A0ACA9NNY2_9GLOM</name>